<keyword evidence="2" id="KW-0472">Membrane</keyword>
<proteinExistence type="predicted"/>
<evidence type="ECO:0000256" key="1">
    <source>
        <dbReference type="SAM" id="MobiDB-lite"/>
    </source>
</evidence>
<keyword evidence="4" id="KW-1185">Reference proteome</keyword>
<feature type="transmembrane region" description="Helical" evidence="2">
    <location>
        <begin position="108"/>
        <end position="132"/>
    </location>
</feature>
<dbReference type="EMBL" id="BAAANC010000001">
    <property type="protein sequence ID" value="GAA1515991.1"/>
    <property type="molecule type" value="Genomic_DNA"/>
</dbReference>
<evidence type="ECO:0000256" key="2">
    <source>
        <dbReference type="SAM" id="Phobius"/>
    </source>
</evidence>
<comment type="caution">
    <text evidence="3">The sequence shown here is derived from an EMBL/GenBank/DDBJ whole genome shotgun (WGS) entry which is preliminary data.</text>
</comment>
<evidence type="ECO:0000313" key="3">
    <source>
        <dbReference type="EMBL" id="GAA1515991.1"/>
    </source>
</evidence>
<evidence type="ECO:0000313" key="4">
    <source>
        <dbReference type="Proteomes" id="UP001500363"/>
    </source>
</evidence>
<reference evidence="4" key="1">
    <citation type="journal article" date="2019" name="Int. J. Syst. Evol. Microbiol.">
        <title>The Global Catalogue of Microorganisms (GCM) 10K type strain sequencing project: providing services to taxonomists for standard genome sequencing and annotation.</title>
        <authorList>
            <consortium name="The Broad Institute Genomics Platform"/>
            <consortium name="The Broad Institute Genome Sequencing Center for Infectious Disease"/>
            <person name="Wu L."/>
            <person name="Ma J."/>
        </authorList>
    </citation>
    <scope>NUCLEOTIDE SEQUENCE [LARGE SCALE GENOMIC DNA]</scope>
    <source>
        <strain evidence="4">JCM 14303</strain>
    </source>
</reference>
<feature type="transmembrane region" description="Helical" evidence="2">
    <location>
        <begin position="160"/>
        <end position="180"/>
    </location>
</feature>
<gene>
    <name evidence="3" type="ORF">GCM10009741_13380</name>
</gene>
<sequence length="442" mass="47389">MAIDEATGDSTTGNRRNSAGRQAGADAGHGPDGATGDGPNGPAGGRRGRADARDRPDRADAGDGQGGPNAGDRFERTLLRAAAVVLGIGLLAAVLYALPYGAGRATTIISAAIATAGAAAAIGGVLGFLFGIPKTLQSEQLDGQRVRYLANTNLEEISDWLTKIIVGVGLIQIATLPSALRRLGAWLGPLFGGEPHSPAFAIVYAAYCAVSAFLLLYLWTRSRLRGVLQAADADLTQKIEGVLTQREDANAYALSLVERQLTGQNPPSQQELDEAIAGATPEWLVQIFRRAEDQRGKSWRDDKPAMERTIPVFRALIANDRAGRFFRHFAALGYALKDSDPPQYAEAVQALSKAITIRGRQRVTSGTALMEWNRAMCRILDDPAYGADRPSDDQTQAWIVADLKLAAVYMPRQFFPSAPVREQVDGVEIITKWMRLNGVGQL</sequence>
<organism evidence="3 4">
    <name type="scientific">Kribbella lupini</name>
    <dbReference type="NCBI Taxonomy" id="291602"/>
    <lineage>
        <taxon>Bacteria</taxon>
        <taxon>Bacillati</taxon>
        <taxon>Actinomycetota</taxon>
        <taxon>Actinomycetes</taxon>
        <taxon>Propionibacteriales</taxon>
        <taxon>Kribbellaceae</taxon>
        <taxon>Kribbella</taxon>
    </lineage>
</organism>
<feature type="transmembrane region" description="Helical" evidence="2">
    <location>
        <begin position="200"/>
        <end position="219"/>
    </location>
</feature>
<dbReference type="RefSeq" id="WP_344170954.1">
    <property type="nucleotide sequence ID" value="NZ_BAAANC010000001.1"/>
</dbReference>
<feature type="region of interest" description="Disordered" evidence="1">
    <location>
        <begin position="1"/>
        <end position="71"/>
    </location>
</feature>
<keyword evidence="2" id="KW-1133">Transmembrane helix</keyword>
<protein>
    <submittedName>
        <fullName evidence="3">Uncharacterized protein</fullName>
    </submittedName>
</protein>
<feature type="transmembrane region" description="Helical" evidence="2">
    <location>
        <begin position="78"/>
        <end position="102"/>
    </location>
</feature>
<keyword evidence="2" id="KW-0812">Transmembrane</keyword>
<feature type="compositionally biased region" description="Polar residues" evidence="1">
    <location>
        <begin position="8"/>
        <end position="20"/>
    </location>
</feature>
<accession>A0ABP4L4B4</accession>
<feature type="compositionally biased region" description="Basic and acidic residues" evidence="1">
    <location>
        <begin position="48"/>
        <end position="61"/>
    </location>
</feature>
<dbReference type="Proteomes" id="UP001500363">
    <property type="component" value="Unassembled WGS sequence"/>
</dbReference>
<feature type="compositionally biased region" description="Gly residues" evidence="1">
    <location>
        <begin position="30"/>
        <end position="45"/>
    </location>
</feature>
<name>A0ABP4L4B4_9ACTN</name>